<reference evidence="2" key="1">
    <citation type="submission" date="2023-07" db="EMBL/GenBank/DDBJ databases">
        <title>Verminephrobacter genomes.</title>
        <authorList>
            <person name="Lund M.B."/>
        </authorList>
    </citation>
    <scope>NUCLEOTIDE SEQUENCE [LARGE SCALE GENOMIC DNA]</scope>
    <source>
        <strain evidence="2">AtM5-05</strain>
    </source>
</reference>
<dbReference type="SUPFAM" id="SSF51004">
    <property type="entry name" value="C-terminal (heme d1) domain of cytochrome cd1-nitrite reductase"/>
    <property type="match status" value="1"/>
</dbReference>
<dbReference type="Proteomes" id="UP001208935">
    <property type="component" value="Unassembled WGS sequence"/>
</dbReference>
<proteinExistence type="predicted"/>
<dbReference type="EMBL" id="QZCW01000003">
    <property type="protein sequence ID" value="MCW5322699.1"/>
    <property type="molecule type" value="Genomic_DNA"/>
</dbReference>
<organism evidence="1 2">
    <name type="scientific">Verminephrobacter aporrectodeae subsp. tuberculatae</name>
    <dbReference type="NCBI Taxonomy" id="1110392"/>
    <lineage>
        <taxon>Bacteria</taxon>
        <taxon>Pseudomonadati</taxon>
        <taxon>Pseudomonadota</taxon>
        <taxon>Betaproteobacteria</taxon>
        <taxon>Burkholderiales</taxon>
        <taxon>Comamonadaceae</taxon>
        <taxon>Verminephrobacter</taxon>
    </lineage>
</organism>
<dbReference type="GeneID" id="77323214"/>
<evidence type="ECO:0000313" key="2">
    <source>
        <dbReference type="Proteomes" id="UP001208935"/>
    </source>
</evidence>
<dbReference type="InterPro" id="IPR011048">
    <property type="entry name" value="Haem_d1_sf"/>
</dbReference>
<comment type="caution">
    <text evidence="1">The sequence shown here is derived from an EMBL/GenBank/DDBJ whole genome shotgun (WGS) entry which is preliminary data.</text>
</comment>
<dbReference type="PANTHER" id="PTHR47197">
    <property type="entry name" value="PROTEIN NIRF"/>
    <property type="match status" value="1"/>
</dbReference>
<dbReference type="PANTHER" id="PTHR47197:SF3">
    <property type="entry name" value="DIHYDRO-HEME D1 DEHYDROGENASE"/>
    <property type="match status" value="1"/>
</dbReference>
<dbReference type="Gene3D" id="2.130.10.10">
    <property type="entry name" value="YVTN repeat-like/Quinoprotein amine dehydrogenase"/>
    <property type="match status" value="1"/>
</dbReference>
<sequence length="312" mass="34809">MTRDTLMLVEKSSHCLSYYDLDSGARLTSIALPDFPHEFVVDSRQAYAYIGHYGVETAGHTGVGGTHVFQIDIARRKHVRSIDVAPFNRLHGMQMDAQDRLYALSEERAQLVVLEHPETDNAPRRVVGTGGIKSHLFALTRDGQTAYALNLLSHTVTRIRPHDPTCAPVACAPGEKPEGCALSADEKTLYVSCRWSNTLCAIDCTSMQIKYQVPSRDDATRLYLHRDGRLLVTNYGARSLSVVDPGSLRELAHVPMGARAIALSFHPTRPLAFVSQDDDRLGYFNMQTLRFERWIATQRKPDVSYVLAPARN</sequence>
<protein>
    <submittedName>
        <fullName evidence="1">YncE family protein</fullName>
    </submittedName>
</protein>
<keyword evidence="2" id="KW-1185">Reference proteome</keyword>
<dbReference type="InterPro" id="IPR051200">
    <property type="entry name" value="Host-pathogen_enzymatic-act"/>
</dbReference>
<gene>
    <name evidence="1" type="ORF">D5039_16560</name>
</gene>
<evidence type="ECO:0000313" key="1">
    <source>
        <dbReference type="EMBL" id="MCW5322699.1"/>
    </source>
</evidence>
<accession>A0ABT3KXQ6</accession>
<dbReference type="RefSeq" id="WP_010101314.1">
    <property type="nucleotide sequence ID" value="NZ_QZCV01000003.1"/>
</dbReference>
<name>A0ABT3KXQ6_9BURK</name>
<dbReference type="InterPro" id="IPR015943">
    <property type="entry name" value="WD40/YVTN_repeat-like_dom_sf"/>
</dbReference>